<sequence>MGSLFRVAWRSLLTGFETGGMFLFTEVEAIEITEKLNTKYSGIIHHWVVQE</sequence>
<dbReference type="EMBL" id="MN739050">
    <property type="protein sequence ID" value="QHS86054.1"/>
    <property type="molecule type" value="Genomic_DNA"/>
</dbReference>
<name>A0A6C0B2M4_9ZZZZ</name>
<evidence type="ECO:0000313" key="1">
    <source>
        <dbReference type="EMBL" id="QHS86054.1"/>
    </source>
</evidence>
<organism evidence="1">
    <name type="scientific">viral metagenome</name>
    <dbReference type="NCBI Taxonomy" id="1070528"/>
    <lineage>
        <taxon>unclassified sequences</taxon>
        <taxon>metagenomes</taxon>
        <taxon>organismal metagenomes</taxon>
    </lineage>
</organism>
<accession>A0A6C0B2M4</accession>
<proteinExistence type="predicted"/>
<reference evidence="1" key="1">
    <citation type="journal article" date="2020" name="Nature">
        <title>Giant virus diversity and host interactions through global metagenomics.</title>
        <authorList>
            <person name="Schulz F."/>
            <person name="Roux S."/>
            <person name="Paez-Espino D."/>
            <person name="Jungbluth S."/>
            <person name="Walsh D.A."/>
            <person name="Denef V.J."/>
            <person name="McMahon K.D."/>
            <person name="Konstantinidis K.T."/>
            <person name="Eloe-Fadrosh E.A."/>
            <person name="Kyrpides N.C."/>
            <person name="Woyke T."/>
        </authorList>
    </citation>
    <scope>NUCLEOTIDE SEQUENCE</scope>
    <source>
        <strain evidence="1">GVMAG-M-3300009185-7</strain>
    </source>
</reference>
<protein>
    <submittedName>
        <fullName evidence="1">Uncharacterized protein</fullName>
    </submittedName>
</protein>
<dbReference type="AlphaFoldDB" id="A0A6C0B2M4"/>